<gene>
    <name evidence="1" type="ORF">HNY73_006112</name>
</gene>
<protein>
    <submittedName>
        <fullName evidence="1">Uncharacterized protein</fullName>
    </submittedName>
</protein>
<accession>A0A8T0FJM0</accession>
<name>A0A8T0FJM0_ARGBR</name>
<proteinExistence type="predicted"/>
<evidence type="ECO:0000313" key="1">
    <source>
        <dbReference type="EMBL" id="KAF8791201.1"/>
    </source>
</evidence>
<organism evidence="1 2">
    <name type="scientific">Argiope bruennichi</name>
    <name type="common">Wasp spider</name>
    <name type="synonym">Aranea bruennichi</name>
    <dbReference type="NCBI Taxonomy" id="94029"/>
    <lineage>
        <taxon>Eukaryota</taxon>
        <taxon>Metazoa</taxon>
        <taxon>Ecdysozoa</taxon>
        <taxon>Arthropoda</taxon>
        <taxon>Chelicerata</taxon>
        <taxon>Arachnida</taxon>
        <taxon>Araneae</taxon>
        <taxon>Araneomorphae</taxon>
        <taxon>Entelegynae</taxon>
        <taxon>Araneoidea</taxon>
        <taxon>Araneidae</taxon>
        <taxon>Argiope</taxon>
    </lineage>
</organism>
<dbReference type="AlphaFoldDB" id="A0A8T0FJM0"/>
<reference evidence="1" key="1">
    <citation type="journal article" date="2020" name="bioRxiv">
        <title>Chromosome-level reference genome of the European wasp spider Argiope bruennichi: a resource for studies on range expansion and evolutionary adaptation.</title>
        <authorList>
            <person name="Sheffer M.M."/>
            <person name="Hoppe A."/>
            <person name="Krehenwinkel H."/>
            <person name="Uhl G."/>
            <person name="Kuss A.W."/>
            <person name="Jensen L."/>
            <person name="Jensen C."/>
            <person name="Gillespie R.G."/>
            <person name="Hoff K.J."/>
            <person name="Prost S."/>
        </authorList>
    </citation>
    <scope>NUCLEOTIDE SEQUENCE</scope>
</reference>
<dbReference type="Proteomes" id="UP000807504">
    <property type="component" value="Unassembled WGS sequence"/>
</dbReference>
<keyword evidence="2" id="KW-1185">Reference proteome</keyword>
<dbReference type="EMBL" id="JABXBU010000011">
    <property type="protein sequence ID" value="KAF8791201.1"/>
    <property type="molecule type" value="Genomic_DNA"/>
</dbReference>
<evidence type="ECO:0000313" key="2">
    <source>
        <dbReference type="Proteomes" id="UP000807504"/>
    </source>
</evidence>
<comment type="caution">
    <text evidence="1">The sequence shown here is derived from an EMBL/GenBank/DDBJ whole genome shotgun (WGS) entry which is preliminary data.</text>
</comment>
<reference evidence="1" key="2">
    <citation type="submission" date="2020-06" db="EMBL/GenBank/DDBJ databases">
        <authorList>
            <person name="Sheffer M."/>
        </authorList>
    </citation>
    <scope>NUCLEOTIDE SEQUENCE</scope>
</reference>
<sequence>MVFSELGCPWLKMLTLLILTLFIIRVVVRAIRWHSSTTMRCSMLEHDKTVEHCMVVGECDFVKFVSMLRPLIQRPIQKMDQLAGWRLLA</sequence>